<name>A0A8J2JS85_9HEXA</name>
<dbReference type="Proteomes" id="UP000708208">
    <property type="component" value="Unassembled WGS sequence"/>
</dbReference>
<comment type="caution">
    <text evidence="1">The sequence shown here is derived from an EMBL/GenBank/DDBJ whole genome shotgun (WGS) entry which is preliminary data.</text>
</comment>
<dbReference type="AlphaFoldDB" id="A0A8J2JS85"/>
<gene>
    <name evidence="1" type="ORF">AFUS01_LOCUS15254</name>
</gene>
<accession>A0A8J2JS85</accession>
<organism evidence="1 2">
    <name type="scientific">Allacma fusca</name>
    <dbReference type="NCBI Taxonomy" id="39272"/>
    <lineage>
        <taxon>Eukaryota</taxon>
        <taxon>Metazoa</taxon>
        <taxon>Ecdysozoa</taxon>
        <taxon>Arthropoda</taxon>
        <taxon>Hexapoda</taxon>
        <taxon>Collembola</taxon>
        <taxon>Symphypleona</taxon>
        <taxon>Sminthuridae</taxon>
        <taxon>Allacma</taxon>
    </lineage>
</organism>
<evidence type="ECO:0000313" key="2">
    <source>
        <dbReference type="Proteomes" id="UP000708208"/>
    </source>
</evidence>
<proteinExistence type="predicted"/>
<keyword evidence="2" id="KW-1185">Reference proteome</keyword>
<sequence length="72" mass="7984">MCRNANQTTNHGTGEGGREINQKFLFSPLTGLYGTQTVNSYIGILRLNRPSSSLCFVELPYDEFMKATSPLP</sequence>
<dbReference type="EMBL" id="CAJVCH010134194">
    <property type="protein sequence ID" value="CAG7726338.1"/>
    <property type="molecule type" value="Genomic_DNA"/>
</dbReference>
<evidence type="ECO:0000313" key="1">
    <source>
        <dbReference type="EMBL" id="CAG7726338.1"/>
    </source>
</evidence>
<reference evidence="1" key="1">
    <citation type="submission" date="2021-06" db="EMBL/GenBank/DDBJ databases">
        <authorList>
            <person name="Hodson N. C."/>
            <person name="Mongue J. A."/>
            <person name="Jaron S. K."/>
        </authorList>
    </citation>
    <scope>NUCLEOTIDE SEQUENCE</scope>
</reference>
<protein>
    <submittedName>
        <fullName evidence="1">Uncharacterized protein</fullName>
    </submittedName>
</protein>